<feature type="compositionally biased region" description="Basic and acidic residues" evidence="1">
    <location>
        <begin position="756"/>
        <end position="783"/>
    </location>
</feature>
<feature type="compositionally biased region" description="Low complexity" evidence="1">
    <location>
        <begin position="5214"/>
        <end position="5225"/>
    </location>
</feature>
<reference evidence="2 3" key="1">
    <citation type="submission" date="2024-04" db="EMBL/GenBank/DDBJ databases">
        <title>Phyllosticta paracitricarpa is synonymous to the EU quarantine fungus P. citricarpa based on phylogenomic analyses.</title>
        <authorList>
            <consortium name="Lawrence Berkeley National Laboratory"/>
            <person name="Van Ingen-Buijs V.A."/>
            <person name="Van Westerhoven A.C."/>
            <person name="Haridas S."/>
            <person name="Skiadas P."/>
            <person name="Martin F."/>
            <person name="Groenewald J.Z."/>
            <person name="Crous P.W."/>
            <person name="Seidl M.F."/>
        </authorList>
    </citation>
    <scope>NUCLEOTIDE SEQUENCE [LARGE SCALE GENOMIC DNA]</scope>
    <source>
        <strain evidence="2 3">CBS 122670</strain>
    </source>
</reference>
<feature type="compositionally biased region" description="Basic and acidic residues" evidence="1">
    <location>
        <begin position="2241"/>
        <end position="2252"/>
    </location>
</feature>
<feature type="compositionally biased region" description="Low complexity" evidence="1">
    <location>
        <begin position="3354"/>
        <end position="3363"/>
    </location>
</feature>
<feature type="compositionally biased region" description="Basic residues" evidence="1">
    <location>
        <begin position="591"/>
        <end position="604"/>
    </location>
</feature>
<feature type="compositionally biased region" description="Basic residues" evidence="1">
    <location>
        <begin position="162"/>
        <end position="171"/>
    </location>
</feature>
<feature type="compositionally biased region" description="Basic and acidic residues" evidence="1">
    <location>
        <begin position="5378"/>
        <end position="5389"/>
    </location>
</feature>
<feature type="compositionally biased region" description="Basic and acidic residues" evidence="1">
    <location>
        <begin position="5003"/>
        <end position="5031"/>
    </location>
</feature>
<feature type="compositionally biased region" description="Basic and acidic residues" evidence="1">
    <location>
        <begin position="1640"/>
        <end position="1686"/>
    </location>
</feature>
<feature type="compositionally biased region" description="Polar residues" evidence="1">
    <location>
        <begin position="27"/>
        <end position="37"/>
    </location>
</feature>
<feature type="compositionally biased region" description="Polar residues" evidence="1">
    <location>
        <begin position="4590"/>
        <end position="4600"/>
    </location>
</feature>
<feature type="compositionally biased region" description="Polar residues" evidence="1">
    <location>
        <begin position="4107"/>
        <end position="4124"/>
    </location>
</feature>
<feature type="compositionally biased region" description="Basic residues" evidence="1">
    <location>
        <begin position="2097"/>
        <end position="2106"/>
    </location>
</feature>
<feature type="compositionally biased region" description="Pro residues" evidence="1">
    <location>
        <begin position="2836"/>
        <end position="2848"/>
    </location>
</feature>
<feature type="region of interest" description="Disordered" evidence="1">
    <location>
        <begin position="5656"/>
        <end position="5675"/>
    </location>
</feature>
<evidence type="ECO:0000256" key="1">
    <source>
        <dbReference type="SAM" id="MobiDB-lite"/>
    </source>
</evidence>
<feature type="compositionally biased region" description="Low complexity" evidence="1">
    <location>
        <begin position="4218"/>
        <end position="4227"/>
    </location>
</feature>
<feature type="compositionally biased region" description="Polar residues" evidence="1">
    <location>
        <begin position="2789"/>
        <end position="2804"/>
    </location>
</feature>
<feature type="compositionally biased region" description="Basic and acidic residues" evidence="1">
    <location>
        <begin position="3912"/>
        <end position="3942"/>
    </location>
</feature>
<feature type="compositionally biased region" description="Basic and acidic residues" evidence="1">
    <location>
        <begin position="3072"/>
        <end position="3086"/>
    </location>
</feature>
<feature type="compositionally biased region" description="Polar residues" evidence="1">
    <location>
        <begin position="1034"/>
        <end position="1044"/>
    </location>
</feature>
<feature type="region of interest" description="Disordered" evidence="1">
    <location>
        <begin position="2572"/>
        <end position="2638"/>
    </location>
</feature>
<feature type="non-terminal residue" evidence="2">
    <location>
        <position position="5772"/>
    </location>
</feature>
<feature type="compositionally biased region" description="Basic residues" evidence="1">
    <location>
        <begin position="1908"/>
        <end position="1917"/>
    </location>
</feature>
<feature type="region of interest" description="Disordered" evidence="1">
    <location>
        <begin position="2883"/>
        <end position="3569"/>
    </location>
</feature>
<feature type="compositionally biased region" description="Basic and acidic residues" evidence="1">
    <location>
        <begin position="3254"/>
        <end position="3272"/>
    </location>
</feature>
<feature type="region of interest" description="Disordered" evidence="1">
    <location>
        <begin position="988"/>
        <end position="1164"/>
    </location>
</feature>
<feature type="compositionally biased region" description="Acidic residues" evidence="1">
    <location>
        <begin position="954"/>
        <end position="971"/>
    </location>
</feature>
<feature type="region of interest" description="Disordered" evidence="1">
    <location>
        <begin position="1786"/>
        <end position="2000"/>
    </location>
</feature>
<feature type="compositionally biased region" description="Acidic residues" evidence="1">
    <location>
        <begin position="4061"/>
        <end position="4071"/>
    </location>
</feature>
<feature type="region of interest" description="Disordered" evidence="1">
    <location>
        <begin position="508"/>
        <end position="540"/>
    </location>
</feature>
<evidence type="ECO:0000313" key="2">
    <source>
        <dbReference type="EMBL" id="KAK7550137.1"/>
    </source>
</evidence>
<feature type="region of interest" description="Disordered" evidence="1">
    <location>
        <begin position="849"/>
        <end position="894"/>
    </location>
</feature>
<feature type="compositionally biased region" description="Polar residues" evidence="1">
    <location>
        <begin position="2629"/>
        <end position="2638"/>
    </location>
</feature>
<feature type="compositionally biased region" description="Basic and acidic residues" evidence="1">
    <location>
        <begin position="4735"/>
        <end position="4745"/>
    </location>
</feature>
<feature type="compositionally biased region" description="Polar residues" evidence="1">
    <location>
        <begin position="5476"/>
        <end position="5508"/>
    </location>
</feature>
<feature type="compositionally biased region" description="Low complexity" evidence="1">
    <location>
        <begin position="4137"/>
        <end position="4146"/>
    </location>
</feature>
<feature type="compositionally biased region" description="Polar residues" evidence="1">
    <location>
        <begin position="1"/>
        <end position="14"/>
    </location>
</feature>
<feature type="region of interest" description="Disordered" evidence="1">
    <location>
        <begin position="664"/>
        <end position="739"/>
    </location>
</feature>
<feature type="compositionally biased region" description="Basic and acidic residues" evidence="1">
    <location>
        <begin position="2024"/>
        <end position="2039"/>
    </location>
</feature>
<feature type="compositionally biased region" description="Low complexity" evidence="1">
    <location>
        <begin position="352"/>
        <end position="368"/>
    </location>
</feature>
<feature type="compositionally biased region" description="Basic and acidic residues" evidence="1">
    <location>
        <begin position="869"/>
        <end position="879"/>
    </location>
</feature>
<feature type="compositionally biased region" description="Basic and acidic residues" evidence="1">
    <location>
        <begin position="2161"/>
        <end position="2176"/>
    </location>
</feature>
<feature type="compositionally biased region" description="Polar residues" evidence="1">
    <location>
        <begin position="1981"/>
        <end position="1994"/>
    </location>
</feature>
<dbReference type="Proteomes" id="UP001365128">
    <property type="component" value="Unassembled WGS sequence"/>
</dbReference>
<feature type="compositionally biased region" description="Polar residues" evidence="1">
    <location>
        <begin position="194"/>
        <end position="204"/>
    </location>
</feature>
<comment type="caution">
    <text evidence="2">The sequence shown here is derived from an EMBL/GenBank/DDBJ whole genome shotgun (WGS) entry which is preliminary data.</text>
</comment>
<feature type="compositionally biased region" description="Basic and acidic residues" evidence="1">
    <location>
        <begin position="5579"/>
        <end position="5590"/>
    </location>
</feature>
<feature type="region of interest" description="Disordered" evidence="1">
    <location>
        <begin position="1491"/>
        <end position="1517"/>
    </location>
</feature>
<feature type="compositionally biased region" description="Basic and acidic residues" evidence="1">
    <location>
        <begin position="2331"/>
        <end position="2345"/>
    </location>
</feature>
<feature type="compositionally biased region" description="Basic and acidic residues" evidence="1">
    <location>
        <begin position="3549"/>
        <end position="3563"/>
    </location>
</feature>
<feature type="region of interest" description="Disordered" evidence="1">
    <location>
        <begin position="4355"/>
        <end position="4711"/>
    </location>
</feature>
<evidence type="ECO:0008006" key="4">
    <source>
        <dbReference type="Google" id="ProtNLM"/>
    </source>
</evidence>
<feature type="region of interest" description="Disordered" evidence="1">
    <location>
        <begin position="4292"/>
        <end position="4328"/>
    </location>
</feature>
<feature type="compositionally biased region" description="Polar residues" evidence="1">
    <location>
        <begin position="3723"/>
        <end position="3734"/>
    </location>
</feature>
<feature type="compositionally biased region" description="Basic and acidic residues" evidence="1">
    <location>
        <begin position="5163"/>
        <end position="5180"/>
    </location>
</feature>
<feature type="compositionally biased region" description="Low complexity" evidence="1">
    <location>
        <begin position="3756"/>
        <end position="3772"/>
    </location>
</feature>
<feature type="compositionally biased region" description="Basic and acidic residues" evidence="1">
    <location>
        <begin position="3617"/>
        <end position="3632"/>
    </location>
</feature>
<feature type="compositionally biased region" description="Basic and acidic residues" evidence="1">
    <location>
        <begin position="1843"/>
        <end position="1870"/>
    </location>
</feature>
<feature type="region of interest" description="Disordered" evidence="1">
    <location>
        <begin position="3608"/>
        <end position="3864"/>
    </location>
</feature>
<evidence type="ECO:0000313" key="3">
    <source>
        <dbReference type="Proteomes" id="UP001365128"/>
    </source>
</evidence>
<feature type="compositionally biased region" description="Basic residues" evidence="1">
    <location>
        <begin position="4793"/>
        <end position="4806"/>
    </location>
</feature>
<feature type="compositionally biased region" description="Basic and acidic residues" evidence="1">
    <location>
        <begin position="1412"/>
        <end position="1462"/>
    </location>
</feature>
<feature type="region of interest" description="Disordered" evidence="1">
    <location>
        <begin position="2158"/>
        <end position="2540"/>
    </location>
</feature>
<feature type="compositionally biased region" description="Basic residues" evidence="1">
    <location>
        <begin position="4866"/>
        <end position="4879"/>
    </location>
</feature>
<feature type="compositionally biased region" description="Low complexity" evidence="1">
    <location>
        <begin position="2817"/>
        <end position="2826"/>
    </location>
</feature>
<feature type="compositionally biased region" description="Low complexity" evidence="1">
    <location>
        <begin position="3895"/>
        <end position="3908"/>
    </location>
</feature>
<feature type="region of interest" description="Disordered" evidence="1">
    <location>
        <begin position="5303"/>
        <end position="5651"/>
    </location>
</feature>
<feature type="compositionally biased region" description="Basic and acidic residues" evidence="1">
    <location>
        <begin position="2261"/>
        <end position="2274"/>
    </location>
</feature>
<proteinExistence type="predicted"/>
<feature type="compositionally biased region" description="Polar residues" evidence="1">
    <location>
        <begin position="4613"/>
        <end position="4623"/>
    </location>
</feature>
<dbReference type="EMBL" id="JBBPDW010000008">
    <property type="protein sequence ID" value="KAK7550137.1"/>
    <property type="molecule type" value="Genomic_DNA"/>
</dbReference>
<organism evidence="2 3">
    <name type="scientific">Phyllosticta citricarpa</name>
    <dbReference type="NCBI Taxonomy" id="55181"/>
    <lineage>
        <taxon>Eukaryota</taxon>
        <taxon>Fungi</taxon>
        <taxon>Dikarya</taxon>
        <taxon>Ascomycota</taxon>
        <taxon>Pezizomycotina</taxon>
        <taxon>Dothideomycetes</taxon>
        <taxon>Dothideomycetes incertae sedis</taxon>
        <taxon>Botryosphaeriales</taxon>
        <taxon>Phyllostictaceae</taxon>
        <taxon>Phyllosticta</taxon>
    </lineage>
</organism>
<feature type="compositionally biased region" description="Basic and acidic residues" evidence="1">
    <location>
        <begin position="73"/>
        <end position="138"/>
    </location>
</feature>
<keyword evidence="3" id="KW-1185">Reference proteome</keyword>
<feature type="compositionally biased region" description="Polar residues" evidence="1">
    <location>
        <begin position="4047"/>
        <end position="4057"/>
    </location>
</feature>
<feature type="region of interest" description="Disordered" evidence="1">
    <location>
        <begin position="1407"/>
        <end position="1462"/>
    </location>
</feature>
<feature type="compositionally biased region" description="Basic and acidic residues" evidence="1">
    <location>
        <begin position="2200"/>
        <end position="2227"/>
    </location>
</feature>
<feature type="region of interest" description="Disordered" evidence="1">
    <location>
        <begin position="588"/>
        <end position="632"/>
    </location>
</feature>
<feature type="compositionally biased region" description="Low complexity" evidence="1">
    <location>
        <begin position="5737"/>
        <end position="5753"/>
    </location>
</feature>
<feature type="compositionally biased region" description="Pro residues" evidence="1">
    <location>
        <begin position="1083"/>
        <end position="1093"/>
    </location>
</feature>
<feature type="compositionally biased region" description="Basic and acidic residues" evidence="1">
    <location>
        <begin position="146"/>
        <end position="161"/>
    </location>
</feature>
<feature type="compositionally biased region" description="Polar residues" evidence="1">
    <location>
        <begin position="4747"/>
        <end position="4759"/>
    </location>
</feature>
<feature type="region of interest" description="Disordered" evidence="1">
    <location>
        <begin position="1"/>
        <end position="468"/>
    </location>
</feature>
<feature type="compositionally biased region" description="Basic residues" evidence="1">
    <location>
        <begin position="3045"/>
        <end position="3057"/>
    </location>
</feature>
<accession>A0ABR1MI90</accession>
<feature type="compositionally biased region" description="Low complexity" evidence="1">
    <location>
        <begin position="1176"/>
        <end position="1207"/>
    </location>
</feature>
<gene>
    <name evidence="2" type="ORF">IWX46DRAFT_595195</name>
</gene>
<feature type="compositionally biased region" description="Polar residues" evidence="1">
    <location>
        <begin position="796"/>
        <end position="822"/>
    </location>
</feature>
<sequence>MWNKITGKSDNSSQDGRRKDQRRRTGSVASSHASRNPTRLEDRSDYPPTLSSRSTTYPPPPSSVSIASYATAPDRRSTVDDDVRSERTAAYDDREDDPRSTRTDRRRDDESRSERSSKHRERSTSRDRKRDRDDTEREHKKKGKKDTKDGKDRRDKDESSKKSTHKSRARASSKASDSIVDEPVRSRAGDSLQRGDSYTSQTAYQPFKYAAADSTPTTPGERLDAHVGGQFPGQNPSQYAGAYRPPRGEATSYYGDQGESVNYQPGVRVEDPDMLINPHTHLITPSAVPKPPEETGHGSAADFYSGTFDVGVGENPPTKPPRPQSMPGSFEPDAPPKPTRKTSKTEKMHKISSAASAAGSAALGYALGKHSSHNQSGSTHVSSNFEEHVENYTSNSGKSSGRYSTSYSMPPSGDYVPATSQSDRPGENYIPGKGAGHHSTSYSMPPSGEYVPVTSQSSRPGLTQSYSMPVSGDYVPVASQSSKPGKSSSHSNAGLYAGAAGLAAGYGLHEHHGSHHHSPVLPPRPSQNGNHGSQGHGHAALGMRHKQTGPVSKLVDWWKDHEDVRKMEEYTEYIGVCRDCFDPREPPSMAPRKHHYHHHHKRRSNGSLRSNRIDKESRYHYSSSEDDGRRNSNSWVAKGLAGYGLAKVGKALWWQNQDFDDTYSAKSGRRYRSSRSSVGRRSRSGSRDRTSTTSRGVIRHRSNSRDSRSSRNYSRTTRDYKIVHQHGHSRSRSRDRKSGVFSAAAGAALGVSLAGRSKERSRSRSKSPSREYVIKKSYIEKPRSSGSALGVEDARQFSSRHSTTSSYVDNKSHRNSNQNSTGVLGMFTGAASTSDHKKAHAKKKKGFFTFANGSSSSTDSGLVYGGSPELRRRSSELRRKGSHKKRRNSDDKLNSTLLGLGATAAALAAVQGRRDEKARSKHRSSPEVYAVRESKGRKHLDKRQHMPGSYDISPSEDEEWEEVSDAEDDSASIDTGLAFGDYAQSIKSRKSVDSLRSDASGTNKWDWRWGSKKDKRKRTSSESLKNGAHVDAKSSVSSVPTLQTVFPVPTSDPTMFDAAGRSSSIPSTPQPPYGHPIVTSRPEPLPLQQPQPIMPVSNSIYTSQAPGPSYMAPTGPPVFSSGRPPLATYRNSREYFRAEENPMDYPRREEPSTPTSSWKRDATIAGIAAATGAAIATAHSNASSKPGSSSPSQSTASRRVSSPSSVRFDLTKEQEEREDRQMRKDLRKKEEERAERERLRRLEDEASLREAKKREEAENLAVIKREAEEMQARAREKREREGRAYAASEIERETRRIQREREAMALQAAEMERVARDEAERLRQESEAATRQRERLEREILEVDMRRERERAGAEERHYSEFEYDVESRERQLHQREVDIVDPDKYSSGKEPAAAVGIAAGAAAAAGLAYTSKRDRDEASRDNDPRSGRVQFDDDHIEPVFDPDYFRKKDQARPSSRDRGNDIVRKAASKVLADYDDDSSAKVLADLEERYREPQRRQSMAEFFSPSELSDRRTSVSRNYFGPNADADVGTSSNVPRIVTVEPPYAPEYSFTATHDAEDAHRYNVIPKLNLIEPTPPVSVASSIRGDRSHPTSPSMSAHHEPVEVIEEQVEPKEDKQPKRPGVTWGVDETHYFDTPTPDSVREHFVSDQDLRKSALEEWTRRKEHEQEERQRERQEYDEIVVEHESPSPPGKRTSYRVSPERSYAETELPPKPELDRKPKSRSSDDDSPVEEIKRFEDDDREIIEATSPERTPVVLTPTEQRSQFYQSPFFETVSDFTTAFDVSPTESASGFVEELGPDEPPDVSERGMPGAWGFVEDEFGSNPFSDTRVAEELSSPTQPQAKEPDLQPKVEEVEDQIFEKPLSKREQRKKDKATKRAGFGQDDLPSAASTPMDEPAPKELWEDTSSSKRRKKKKKNRDSFGVDTGSASASVASTLNPEEPAAEDMWEEAPLSKKDKRKKEEREREEKRKERERDSKDVEPSTTTISEFQTPSASGFDMAADSARGLGYAAAAGVLADVVTSSRQKEKQPEEPRGREQTSRQPPYSTEDPYIGFGQPPVSYGSEGEHTPSGTFTSTAPYIPSRAFDDVEELADAKKPSKKGKRRSKYGSPSPGSPLRTEVAFDDYVGMDAAAAATAALTYGSNASAYQTSDFAAAVNAPLPKDDASVSSRESEKESRRRRQYVFDEPEQAGVPLFASREQGAEKERNSVFSYRDDWEEYRRGSRQESEGGSQKGGDARSTASDERAADEQGRRKQRHHRRRESERSDSTRDADTRSVVSEGRYDDEGHRKHKHRKHRSSGVDRDDVGAVVAEFRDDEDDDLRRKHKHKKRVEVEPTIPERPKSDPGVEDAGEERRKHKRRSKRESERGDDDDTASVVSGPAKYSEKEKEKRSSLFSSLFGRSSKESVVSRESKDDRSIDDEERKHRRRKHRSSTLPSSYASDPEDDGVSSTTGSRHHRSSSSRREKESARDDSGMDYNSSQQQKYEHDKVFDYDPSSRVAAFPHSASPTAGHESLSISPSADFAVGSSFSSSMDDNDGVGHVYDEERQSFLFPSSSILSYVDDAVEDILSTGSKQIYASTPPAATTTAARSAGFNNYPQSQPSPHLVSQTQEEESFLSRRARGPEAPASLTSPPLPINTSVEDAAQQIPMPSASHQHAPTTVASLLDLGGNENDPEFDEVFPIFTALPPSRPDSPTDIVSAAVEESTVTSPPPSLGINTKALRQGESPAQGMRSPSATAIPLRFRIGTSRNVSGNTSAVESPVEPHHSGSAFPPAGGALDEHQHLGFSPSASPLQDRFYTQNPWQQQQQQDLAASSPIPTTVPTPTHSRHTTASPMPSPTAIPNPFFRPRPSSMHMHKKTPSAGVVSTGKEFRPLYLVESVRGRSKSSPVGVRGKERWTADEKAWAEGQGERWDDVAVEDLPALPGSRRGSEGSVQSARNVDDAGDGDVALEENEDAAQPEMIEVSRESPAHQSFETAPAPASTNVFDFLVQDDDDVEPPALANSQEPAPMSQAPPSEQQSERAPASKKSSPASSLFGGLLSRSSSKKGKKGKKGKKLGTASPPRSSSPPPRDPELDLAWRERDTADAVADWFQGDDALAGESAADPAKEPTESFAKEEETPKEVHVPPALLSRDSKGKAKVKAKSKSKAKSKKGKDKEKSGDKNDDEDQQDAGDNAPLSETPTAGAATPLEAQDPLRPSSGYDRDVDRDLWREELELHRSGNERSRSRSPRPPPESQVLEEQHMGAPGDLDDNERSEARRELEPTISRDESLAQDSQPVQAPVDVFAYLERDDQPDVPSIPSSSSVPEPVSAQAPVCVEPDPAISAREQSQPADIHVKHQDDASMIGPGLVSAAAATGALLASHEQEQKQQQTSATTPEAEPTAEEPPPTAAEPSSPADDSDLNPVLAPAKVSKKDKRKAKKKNKLLRGQSDGGKRTPRAHSPAPAPPKEVEDETGRSVLLDSEPTPTLQDEGRVERDEVERHAVSESLGATQPQDLKPAMLQEAHPSFGELKEERSVTSDVDSSATPLEKASDVHHMAQVTRQPSLELEHDLSRHESDGDARSIPVDPQREFFEDTASSIPLPVSPPLSPPSLPITSAVMESIFSATEQASHPRGLAELDERAELGRDNVAKMPLPEVGDDEVRVEKGEPLIESEQNRDLEMKEDKSDVKTASSSDYKEQQQDQPSESRGQEETTATFKPQKIPIPPNYLEQPVVQEPFSIGQSQTPSSGSVDTPPANVGTPTTPGKKGKKRSSSVAAVTAAPSAPLPTLATPPPVQKARKRGEPRAKEEFIPSLEETAGPIPTSEPVASLSMPLPVKEEAGPMPTTQPVSSRSLPLSVEEEEAGASNPEPEPETLDSGVNTPPIQVLEMGQAVRVEVKSPTEKPTSIEMGQAVPVPVRAERPVPVSLQRGDELISDRDGSFESARREREGGSDEKKGDQDVLTAKEQLEALGVGAPLETVMEDLAEANVEREQEHERQQDEEKKSAWAAELERDQRGLPHDCPSDEYTGQGERPVGEAHTEPAPATLARGSVEPADKPLENLDIETQQSASFPTDQCVEPEEAGEDEWAMPTSKKKGKKAKGKKGKQASIPSTPPEVELESASHVLSSEPAQVSLAAPSSDQSREQPLVEQTTAGAVAAAAPEEAGDDEWAVPVSKKKGKKGKKGKRVSLPSSPPLEPQAELFEPLQDPQLDELTKEPSASLASDRPTEQILEKPASQQEAEAAPAPPPTEVTGEDEWAMPTSAKKKGKKGKKGKQISLPGSPAPEPVTSEREPEIVETVQQPAFDRQIEESAPQPAVEDVAQTKSGDTSAAMADAGVEAGEEEWAVPVRKKSKKGKKGKVLEAASDSIAAEYGIASEPESQVEPTASVEPTIESESVRAVDDLPPDPQSLVTKEEAPIATDVAPAQETLNEEQVMTAPPEEAGEDEWALSSSKKKGKKGKKGKRASLPVSPPAGPEPEPESTIVQPVSESFEPSDPVLPEQEMVTPEQMRKVPSELLAGGQDTMPTDAGEEEWALPGKKKKKSKKGKKAPMQEFGALGSEMPDEPPLVEPSQDSQDLDASMQTSIEASKTVAELGEDRLGAGPTDESPSLPATTITYDEIRSQPLDEPTLQQSVEATTSPREEAAEWAIPKKKKKGRKAKSSPPSTPPALEDTERQIESSEEQFIDPNDVLKYVSAAMDTKSKDDQPREYHQDPVEPERGATSPVEEFIDPSDVLKYAAASEAVQEASLDEKLAAEFDEPRSISITENVSNQRSASPVAEPIIDRPSTAEASTPADDSDFNPVLAPAKVSKKDKKKAKKKNKLQASLADYAPLDSSQNATDTEPLLTREPATEPQAEAESAQPQSPQAPAATAEDEWAAPAKKIKKEKRKAKKNRGAASPPMPPHEGDLMAAVEYFSPTEETGRAAFGEPTTFGLTRDRAAPAPERSLGEVLDVSDADHFPRARSPAPREPLVEFSKPDQRVESLSSQHEVTGMRETDPNLEGPVHESIPHETPASTFEQDKPINEPHDFKNSPKAPEGRAKSPGRDIDFAATVAAGLEGAGLDANLVLNDPTFSERKSPPRSTGEADPEEVFIPARPRKKKSADATSPSIEQSENKSTPEGKAPAQGGAFDAALSSVLADPTFNRRTPSPDSAKEAVSDEFFPFQKRPKKKKNNKTPASEKELPETREHVEESKAQVDNSAGTPFETPGDNEPFSDPGTPFEEHMTEYFPFGAAHPAAFHVPPPPPLPNLGEDEQPGKSKGEGLGLIGMRTASSKSWAEQMEEEENMVSSMEKKEEMIERGGEATAIGAAVVGAAGLAAMGPGGHRKKGMETERPGSKSDTDMASNQVDPPKLFGEGQITPEERPFSPPTPSKLSHLFPGLERVKRRVPSPRNDQEQDVPERKPSPFKPDNNKVRLTQPIQSNWNTLVRDSAVTLNDTPPMSVDPFHDAGRDSGYHDDSRRESAHGAGQFLEPVPEVEGRQTEGPAPSSIPEENTAASSPTESITTTKQRSSALFQSPGSTSEMPVEPRGQAETPGTGSTARSFPQHVTEPITMPPENNQPYVSIFGDGVPRSADKPPPSLTPPRMWSPQPLDTIREHSPEESPLAKKGRPLSDVGMPEHGLKSMRRSDTEDMEASPRLPSDDHGPPKKIWSGKQPEKEIGRARGASVGSDVAVLGGRRSPSGQSDLSAASKGEFGSIFARIKTPEMLSPAGSALSQRSATPPLRRINRAMSGDLRTASLLAEAKVLTHSNAQAAAPSATTATAGPSTYDRVHDKGKARALTMNEEF</sequence>
<feature type="compositionally biased region" description="Basic and acidic residues" evidence="1">
    <location>
        <begin position="4976"/>
        <end position="4994"/>
    </location>
</feature>
<feature type="compositionally biased region" description="Basic residues" evidence="1">
    <location>
        <begin position="4076"/>
        <end position="4089"/>
    </location>
</feature>
<feature type="compositionally biased region" description="Basic residues" evidence="1">
    <location>
        <begin position="4158"/>
        <end position="4170"/>
    </location>
</feature>
<feature type="compositionally biased region" description="Basic and acidic residues" evidence="1">
    <location>
        <begin position="5430"/>
        <end position="5449"/>
    </location>
</feature>
<feature type="compositionally biased region" description="Polar residues" evidence="1">
    <location>
        <begin position="373"/>
        <end position="384"/>
    </location>
</feature>
<feature type="compositionally biased region" description="Basic residues" evidence="1">
    <location>
        <begin position="667"/>
        <end position="684"/>
    </location>
</feature>
<feature type="compositionally biased region" description="Polar residues" evidence="1">
    <location>
        <begin position="1926"/>
        <end position="1937"/>
    </location>
</feature>
<feature type="compositionally biased region" description="Polar residues" evidence="1">
    <location>
        <begin position="3827"/>
        <end position="3837"/>
    </location>
</feature>
<feature type="compositionally biased region" description="Low complexity" evidence="1">
    <location>
        <begin position="3297"/>
        <end position="3317"/>
    </location>
</feature>
<feature type="region of interest" description="Disordered" evidence="1">
    <location>
        <begin position="3880"/>
        <end position="4278"/>
    </location>
</feature>
<feature type="compositionally biased region" description="Basic and acidic residues" evidence="1">
    <location>
        <begin position="3107"/>
        <end position="3126"/>
    </location>
</feature>
<feature type="compositionally biased region" description="Basic and acidic residues" evidence="1">
    <location>
        <begin position="1209"/>
        <end position="1259"/>
    </location>
</feature>
<feature type="compositionally biased region" description="Basic and acidic residues" evidence="1">
    <location>
        <begin position="2462"/>
        <end position="2473"/>
    </location>
</feature>
<feature type="compositionally biased region" description="Low complexity" evidence="1">
    <location>
        <begin position="47"/>
        <end position="56"/>
    </location>
</feature>
<feature type="compositionally biased region" description="Polar residues" evidence="1">
    <location>
        <begin position="391"/>
        <end position="409"/>
    </location>
</feature>
<feature type="compositionally biased region" description="Basic residues" evidence="1">
    <location>
        <begin position="4436"/>
        <end position="4448"/>
    </location>
</feature>
<feature type="compositionally biased region" description="Basic and acidic residues" evidence="1">
    <location>
        <begin position="3784"/>
        <end position="3793"/>
    </location>
</feature>
<feature type="compositionally biased region" description="Basic and acidic residues" evidence="1">
    <location>
        <begin position="2383"/>
        <end position="2392"/>
    </location>
</feature>
<feature type="compositionally biased region" description="Polar residues" evidence="1">
    <location>
        <begin position="851"/>
        <end position="860"/>
    </location>
</feature>
<feature type="compositionally biased region" description="Basic and acidic residues" evidence="1">
    <location>
        <begin position="1699"/>
        <end position="1738"/>
    </location>
</feature>
<feature type="region of interest" description="Disordered" evidence="1">
    <location>
        <begin position="1574"/>
        <end position="1760"/>
    </location>
</feature>
<feature type="region of interest" description="Disordered" evidence="1">
    <location>
        <begin position="5051"/>
        <end position="5285"/>
    </location>
</feature>
<feature type="compositionally biased region" description="Basic residues" evidence="1">
    <location>
        <begin position="4521"/>
        <end position="4532"/>
    </location>
</feature>
<feature type="region of interest" description="Disordered" evidence="1">
    <location>
        <begin position="911"/>
        <end position="974"/>
    </location>
</feature>
<feature type="compositionally biased region" description="Polar residues" evidence="1">
    <location>
        <begin position="3684"/>
        <end position="3700"/>
    </location>
</feature>
<feature type="compositionally biased region" description="Basic residues" evidence="1">
    <location>
        <begin position="723"/>
        <end position="735"/>
    </location>
</feature>
<feature type="compositionally biased region" description="Acidic residues" evidence="1">
    <location>
        <begin position="2943"/>
        <end position="2958"/>
    </location>
</feature>
<feature type="compositionally biased region" description="Basic residues" evidence="1">
    <location>
        <begin position="3139"/>
        <end position="3155"/>
    </location>
</feature>
<feature type="compositionally biased region" description="Low complexity" evidence="1">
    <location>
        <begin position="4836"/>
        <end position="4856"/>
    </location>
</feature>
<feature type="region of interest" description="Disordered" evidence="1">
    <location>
        <begin position="4906"/>
        <end position="5031"/>
    </location>
</feature>
<feature type="compositionally biased region" description="Basic and acidic residues" evidence="1">
    <location>
        <begin position="2893"/>
        <end position="2915"/>
    </location>
</feature>
<feature type="compositionally biased region" description="Basic residues" evidence="1">
    <location>
        <begin position="2289"/>
        <end position="2298"/>
    </location>
</feature>
<feature type="compositionally biased region" description="Basic and acidic residues" evidence="1">
    <location>
        <begin position="1951"/>
        <end position="1980"/>
    </location>
</feature>
<feature type="region of interest" description="Disordered" evidence="1">
    <location>
        <begin position="5735"/>
        <end position="5772"/>
    </location>
</feature>
<feature type="region of interest" description="Disordered" evidence="1">
    <location>
        <begin position="1176"/>
        <end position="1259"/>
    </location>
</feature>
<feature type="region of interest" description="Disordered" evidence="1">
    <location>
        <begin position="753"/>
        <end position="824"/>
    </location>
</feature>
<feature type="compositionally biased region" description="Low complexity" evidence="1">
    <location>
        <begin position="2578"/>
        <end position="2592"/>
    </location>
</feature>
<feature type="compositionally biased region" description="Basic and acidic residues" evidence="1">
    <location>
        <begin position="5314"/>
        <end position="5326"/>
    </location>
</feature>
<feature type="compositionally biased region" description="Basic and acidic residues" evidence="1">
    <location>
        <begin position="4684"/>
        <end position="4703"/>
    </location>
</feature>
<feature type="compositionally biased region" description="Low complexity" evidence="1">
    <location>
        <begin position="3027"/>
        <end position="3044"/>
    </location>
</feature>
<feature type="compositionally biased region" description="Low complexity" evidence="1">
    <location>
        <begin position="526"/>
        <end position="540"/>
    </location>
</feature>
<dbReference type="CDD" id="cd06503">
    <property type="entry name" value="ATP-synt_Fo_b"/>
    <property type="match status" value="1"/>
</dbReference>
<feature type="compositionally biased region" description="Basic and acidic residues" evidence="1">
    <location>
        <begin position="3971"/>
        <end position="4006"/>
    </location>
</feature>
<protein>
    <recommendedName>
        <fullName evidence="4">Involucrin repeat protein</fullName>
    </recommendedName>
</protein>
<feature type="compositionally biased region" description="Polar residues" evidence="1">
    <location>
        <begin position="453"/>
        <end position="468"/>
    </location>
</feature>
<feature type="compositionally biased region" description="Basic and acidic residues" evidence="1">
    <location>
        <begin position="5276"/>
        <end position="5285"/>
    </location>
</feature>
<feature type="compositionally biased region" description="Basic residues" evidence="1">
    <location>
        <begin position="4247"/>
        <end position="4258"/>
    </location>
</feature>
<feature type="compositionally biased region" description="Polar residues" evidence="1">
    <location>
        <begin position="5399"/>
        <end position="5424"/>
    </location>
</feature>
<feature type="compositionally biased region" description="Basic and acidic residues" evidence="1">
    <location>
        <begin position="3643"/>
        <end position="3671"/>
    </location>
</feature>
<feature type="compositionally biased region" description="Basic residues" evidence="1">
    <location>
        <begin position="4634"/>
        <end position="4644"/>
    </location>
</feature>
<feature type="compositionally biased region" description="Polar residues" evidence="1">
    <location>
        <begin position="1096"/>
        <end position="1106"/>
    </location>
</feature>
<feature type="compositionally biased region" description="Basic and acidic residues" evidence="1">
    <location>
        <begin position="5605"/>
        <end position="5615"/>
    </location>
</feature>
<feature type="region of interest" description="Disordered" evidence="1">
    <location>
        <begin position="1363"/>
        <end position="1393"/>
    </location>
</feature>
<feature type="compositionally biased region" description="Polar residues" evidence="1">
    <location>
        <begin position="2593"/>
        <end position="2610"/>
    </location>
</feature>
<feature type="compositionally biased region" description="Basic residues" evidence="1">
    <location>
        <begin position="3413"/>
        <end position="3427"/>
    </location>
</feature>
<feature type="compositionally biased region" description="Basic and acidic residues" evidence="1">
    <location>
        <begin position="3472"/>
        <end position="3486"/>
    </location>
</feature>
<feature type="region of interest" description="Disordered" evidence="1">
    <location>
        <begin position="2020"/>
        <end position="2118"/>
    </location>
</feature>
<feature type="compositionally biased region" description="Basic and acidic residues" evidence="1">
    <location>
        <begin position="1131"/>
        <end position="1151"/>
    </location>
</feature>
<feature type="region of interest" description="Disordered" evidence="1">
    <location>
        <begin position="2751"/>
        <end position="2866"/>
    </location>
</feature>
<feature type="compositionally biased region" description="Basic and acidic residues" evidence="1">
    <location>
        <begin position="3203"/>
        <end position="3227"/>
    </location>
</feature>
<feature type="compositionally biased region" description="Basic and acidic residues" evidence="1">
    <location>
        <begin position="2402"/>
        <end position="2416"/>
    </location>
</feature>
<feature type="region of interest" description="Disordered" evidence="1">
    <location>
        <begin position="4735"/>
        <end position="4892"/>
    </location>
</feature>
<feature type="compositionally biased region" description="Basic and acidic residues" evidence="1">
    <location>
        <begin position="1363"/>
        <end position="1388"/>
    </location>
</feature>
<name>A0ABR1MI90_9PEZI</name>
<feature type="compositionally biased region" description="Polar residues" evidence="1">
    <location>
        <begin position="5519"/>
        <end position="5528"/>
    </location>
</feature>